<evidence type="ECO:0000313" key="2">
    <source>
        <dbReference type="EMBL" id="MUB64388.1"/>
    </source>
</evidence>
<comment type="caution">
    <text evidence="2">The sequence shown here is derived from an EMBL/GenBank/DDBJ whole genome shotgun (WGS) entry which is preliminary data.</text>
</comment>
<dbReference type="PROSITE" id="PS51462">
    <property type="entry name" value="NUDIX"/>
    <property type="match status" value="1"/>
</dbReference>
<dbReference type="RefSeq" id="WP_082245918.1">
    <property type="nucleotide sequence ID" value="NZ_WNME01000009.1"/>
</dbReference>
<reference evidence="2 3" key="1">
    <citation type="submission" date="2019-09" db="EMBL/GenBank/DDBJ databases">
        <title>Draft genome sequencing of Hungatella hathewayi 123Y-2.</title>
        <authorList>
            <person name="Lv Q."/>
            <person name="Li S."/>
        </authorList>
    </citation>
    <scope>NUCLEOTIDE SEQUENCE [LARGE SCALE GENOMIC DNA]</scope>
    <source>
        <strain evidence="2 3">123Y-2</strain>
    </source>
</reference>
<dbReference type="InterPro" id="IPR015797">
    <property type="entry name" value="NUDIX_hydrolase-like_dom_sf"/>
</dbReference>
<sequence length="110" mass="12569">MRKGGYYYASNRVFGQSGGLSGEDSLGGALREVNEELGIILNPKDGQRISRICREQTRDLYDVWVFYKDVDISDITLQETEVVDVKWVTDEELIKMERKGELHPLLALTM</sequence>
<proteinExistence type="predicted"/>
<dbReference type="SUPFAM" id="SSF55811">
    <property type="entry name" value="Nudix"/>
    <property type="match status" value="1"/>
</dbReference>
<accession>A0AAW9WJ21</accession>
<dbReference type="Pfam" id="PF00293">
    <property type="entry name" value="NUDIX"/>
    <property type="match status" value="1"/>
</dbReference>
<evidence type="ECO:0000259" key="1">
    <source>
        <dbReference type="PROSITE" id="PS51462"/>
    </source>
</evidence>
<dbReference type="Proteomes" id="UP000434223">
    <property type="component" value="Unassembled WGS sequence"/>
</dbReference>
<evidence type="ECO:0000313" key="3">
    <source>
        <dbReference type="Proteomes" id="UP000434223"/>
    </source>
</evidence>
<protein>
    <submittedName>
        <fullName evidence="2">NUDIX domain-containing protein</fullName>
    </submittedName>
</protein>
<name>A0AAW9WJ21_9FIRM</name>
<gene>
    <name evidence="2" type="ORF">GNE07_15210</name>
</gene>
<dbReference type="Gene3D" id="3.90.79.10">
    <property type="entry name" value="Nucleoside Triphosphate Pyrophosphohydrolase"/>
    <property type="match status" value="1"/>
</dbReference>
<organism evidence="2 3">
    <name type="scientific">Hungatella hathewayi</name>
    <dbReference type="NCBI Taxonomy" id="154046"/>
    <lineage>
        <taxon>Bacteria</taxon>
        <taxon>Bacillati</taxon>
        <taxon>Bacillota</taxon>
        <taxon>Clostridia</taxon>
        <taxon>Lachnospirales</taxon>
        <taxon>Lachnospiraceae</taxon>
        <taxon>Hungatella</taxon>
    </lineage>
</organism>
<dbReference type="InterPro" id="IPR000086">
    <property type="entry name" value="NUDIX_hydrolase_dom"/>
</dbReference>
<dbReference type="EMBL" id="WNME01000009">
    <property type="protein sequence ID" value="MUB64388.1"/>
    <property type="molecule type" value="Genomic_DNA"/>
</dbReference>
<dbReference type="AlphaFoldDB" id="A0AAW9WJ21"/>
<feature type="domain" description="Nudix hydrolase" evidence="1">
    <location>
        <begin position="1"/>
        <end position="110"/>
    </location>
</feature>